<comment type="caution">
    <text evidence="1">The sequence shown here is derived from an EMBL/GenBank/DDBJ whole genome shotgun (WGS) entry which is preliminary data.</text>
</comment>
<dbReference type="Proteomes" id="UP001519460">
    <property type="component" value="Unassembled WGS sequence"/>
</dbReference>
<accession>A0ABD0L7R3</accession>
<proteinExistence type="predicted"/>
<evidence type="ECO:0000313" key="1">
    <source>
        <dbReference type="EMBL" id="KAK7495397.1"/>
    </source>
</evidence>
<dbReference type="AlphaFoldDB" id="A0ABD0L7R3"/>
<sequence length="126" mass="13954">MNDVLTKARGISGDIPPFHPLAASFRTICWNHSLPSDPLLIQLTWLDPLLAFDPCFLAVLTSILHAQCVHWYHHPPLACCSAKKQYMMNTKQPCCDASVSIFASLPCRSHQGLWALWRGTKVGGGL</sequence>
<gene>
    <name evidence="1" type="ORF">BaRGS_00013336</name>
</gene>
<keyword evidence="2" id="KW-1185">Reference proteome</keyword>
<organism evidence="1 2">
    <name type="scientific">Batillaria attramentaria</name>
    <dbReference type="NCBI Taxonomy" id="370345"/>
    <lineage>
        <taxon>Eukaryota</taxon>
        <taxon>Metazoa</taxon>
        <taxon>Spiralia</taxon>
        <taxon>Lophotrochozoa</taxon>
        <taxon>Mollusca</taxon>
        <taxon>Gastropoda</taxon>
        <taxon>Caenogastropoda</taxon>
        <taxon>Sorbeoconcha</taxon>
        <taxon>Cerithioidea</taxon>
        <taxon>Batillariidae</taxon>
        <taxon>Batillaria</taxon>
    </lineage>
</organism>
<dbReference type="EMBL" id="JACVVK020000075">
    <property type="protein sequence ID" value="KAK7495397.1"/>
    <property type="molecule type" value="Genomic_DNA"/>
</dbReference>
<protein>
    <submittedName>
        <fullName evidence="1">Uncharacterized protein</fullName>
    </submittedName>
</protein>
<name>A0ABD0L7R3_9CAEN</name>
<evidence type="ECO:0000313" key="2">
    <source>
        <dbReference type="Proteomes" id="UP001519460"/>
    </source>
</evidence>
<reference evidence="1 2" key="1">
    <citation type="journal article" date="2023" name="Sci. Data">
        <title>Genome assembly of the Korean intertidal mud-creeper Batillaria attramentaria.</title>
        <authorList>
            <person name="Patra A.K."/>
            <person name="Ho P.T."/>
            <person name="Jun S."/>
            <person name="Lee S.J."/>
            <person name="Kim Y."/>
            <person name="Won Y.J."/>
        </authorList>
    </citation>
    <scope>NUCLEOTIDE SEQUENCE [LARGE SCALE GENOMIC DNA]</scope>
    <source>
        <strain evidence="1">Wonlab-2016</strain>
    </source>
</reference>